<dbReference type="OrthoDB" id="9789407at2"/>
<comment type="caution">
    <text evidence="3">The sequence shown here is derived from an EMBL/GenBank/DDBJ whole genome shotgun (WGS) entry which is preliminary data.</text>
</comment>
<dbReference type="Pfam" id="PF04519">
    <property type="entry name" value="Bactofilin"/>
    <property type="match status" value="1"/>
</dbReference>
<evidence type="ECO:0000256" key="2">
    <source>
        <dbReference type="SAM" id="MobiDB-lite"/>
    </source>
</evidence>
<protein>
    <submittedName>
        <fullName evidence="3">Cell shape determination protein CcmA</fullName>
    </submittedName>
</protein>
<accession>A0A4Y8Q5H0</accession>
<organism evidence="3 4">
    <name type="scientific">Paenibacillus athensensis</name>
    <dbReference type="NCBI Taxonomy" id="1967502"/>
    <lineage>
        <taxon>Bacteria</taxon>
        <taxon>Bacillati</taxon>
        <taxon>Bacillota</taxon>
        <taxon>Bacilli</taxon>
        <taxon>Bacillales</taxon>
        <taxon>Paenibacillaceae</taxon>
        <taxon>Paenibacillus</taxon>
    </lineage>
</organism>
<dbReference type="RefSeq" id="WP_134751275.1">
    <property type="nucleotide sequence ID" value="NZ_MYFO02000005.1"/>
</dbReference>
<comment type="similarity">
    <text evidence="1">Belongs to the bactofilin family.</text>
</comment>
<evidence type="ECO:0000313" key="4">
    <source>
        <dbReference type="Proteomes" id="UP000298246"/>
    </source>
</evidence>
<dbReference type="AlphaFoldDB" id="A0A4Y8Q5H0"/>
<dbReference type="PANTHER" id="PTHR35024">
    <property type="entry name" value="HYPOTHETICAL CYTOSOLIC PROTEIN"/>
    <property type="match status" value="1"/>
</dbReference>
<dbReference type="EMBL" id="MYFO01000007">
    <property type="protein sequence ID" value="TFE89262.1"/>
    <property type="molecule type" value="Genomic_DNA"/>
</dbReference>
<dbReference type="PANTHER" id="PTHR35024:SF4">
    <property type="entry name" value="POLYMER-FORMING CYTOSKELETAL PROTEIN"/>
    <property type="match status" value="1"/>
</dbReference>
<reference evidence="3 4" key="1">
    <citation type="submission" date="2017-03" db="EMBL/GenBank/DDBJ databases">
        <title>Isolation of Levoglucosan Utilizing Bacteria.</title>
        <authorList>
            <person name="Arya A.S."/>
        </authorList>
    </citation>
    <scope>NUCLEOTIDE SEQUENCE [LARGE SCALE GENOMIC DNA]</scope>
    <source>
        <strain evidence="3 4">MEC069</strain>
    </source>
</reference>
<dbReference type="Proteomes" id="UP000298246">
    <property type="component" value="Unassembled WGS sequence"/>
</dbReference>
<proteinExistence type="inferred from homology"/>
<sequence>MLGNAKPRRIDARTTDTLIGESTIFEGKIVSEASLRVEGQLVGDIECAGDVTIGENAVLQSNIHGRDVIIAGKVRGNVHTKGKLVVTSSGLLVGNIEVRSFVIEEGGVFQGMSTMSPAASGNERGSGAGGGKVYEAKAHKQQKSEQQAASG</sequence>
<gene>
    <name evidence="3" type="ORF">B5M42_07300</name>
</gene>
<keyword evidence="4" id="KW-1185">Reference proteome</keyword>
<evidence type="ECO:0000256" key="1">
    <source>
        <dbReference type="ARBA" id="ARBA00044755"/>
    </source>
</evidence>
<feature type="region of interest" description="Disordered" evidence="2">
    <location>
        <begin position="114"/>
        <end position="151"/>
    </location>
</feature>
<dbReference type="InterPro" id="IPR007607">
    <property type="entry name" value="BacA/B"/>
</dbReference>
<name>A0A4Y8Q5H0_9BACL</name>
<evidence type="ECO:0000313" key="3">
    <source>
        <dbReference type="EMBL" id="TFE89262.1"/>
    </source>
</evidence>